<comment type="subcellular location">
    <subcellularLocation>
        <location evidence="1">Membrane</location>
        <topology evidence="1">Multi-pass membrane protein</topology>
    </subcellularLocation>
</comment>
<keyword evidence="4 5" id="KW-0472">Membrane</keyword>
<comment type="caution">
    <text evidence="7">The sequence shown here is derived from an EMBL/GenBank/DDBJ whole genome shotgun (WGS) entry which is preliminary data.</text>
</comment>
<protein>
    <submittedName>
        <fullName evidence="7">O-antigen ligase family protein</fullName>
    </submittedName>
</protein>
<dbReference type="InterPro" id="IPR051533">
    <property type="entry name" value="WaaL-like"/>
</dbReference>
<dbReference type="PANTHER" id="PTHR37422:SF13">
    <property type="entry name" value="LIPOPOLYSACCHARIDE BIOSYNTHESIS PROTEIN PA4999-RELATED"/>
    <property type="match status" value="1"/>
</dbReference>
<keyword evidence="2 5" id="KW-0812">Transmembrane</keyword>
<organism evidence="7 8">
    <name type="scientific">Allomesorhizobium camelthorni</name>
    <dbReference type="NCBI Taxonomy" id="475069"/>
    <lineage>
        <taxon>Bacteria</taxon>
        <taxon>Pseudomonadati</taxon>
        <taxon>Pseudomonadota</taxon>
        <taxon>Alphaproteobacteria</taxon>
        <taxon>Hyphomicrobiales</taxon>
        <taxon>Phyllobacteriaceae</taxon>
        <taxon>Allomesorhizobium</taxon>
    </lineage>
</organism>
<feature type="transmembrane region" description="Helical" evidence="5">
    <location>
        <begin position="357"/>
        <end position="375"/>
    </location>
</feature>
<feature type="transmembrane region" description="Helical" evidence="5">
    <location>
        <begin position="182"/>
        <end position="198"/>
    </location>
</feature>
<feature type="transmembrane region" description="Helical" evidence="5">
    <location>
        <begin position="15"/>
        <end position="33"/>
    </location>
</feature>
<dbReference type="RefSeq" id="WP_165022682.1">
    <property type="nucleotide sequence ID" value="NZ_JAAKZF010000001.1"/>
</dbReference>
<evidence type="ECO:0000256" key="2">
    <source>
        <dbReference type="ARBA" id="ARBA00022692"/>
    </source>
</evidence>
<evidence type="ECO:0000313" key="7">
    <source>
        <dbReference type="EMBL" id="NGO50009.1"/>
    </source>
</evidence>
<dbReference type="GO" id="GO:0016874">
    <property type="term" value="F:ligase activity"/>
    <property type="evidence" value="ECO:0007669"/>
    <property type="project" value="UniProtKB-KW"/>
</dbReference>
<dbReference type="Pfam" id="PF04932">
    <property type="entry name" value="Wzy_C"/>
    <property type="match status" value="1"/>
</dbReference>
<feature type="transmembrane region" description="Helical" evidence="5">
    <location>
        <begin position="40"/>
        <end position="59"/>
    </location>
</feature>
<evidence type="ECO:0000256" key="4">
    <source>
        <dbReference type="ARBA" id="ARBA00023136"/>
    </source>
</evidence>
<feature type="transmembrane region" description="Helical" evidence="5">
    <location>
        <begin position="116"/>
        <end position="136"/>
    </location>
</feature>
<name>A0A6G4W5Y2_9HYPH</name>
<evidence type="ECO:0000313" key="8">
    <source>
        <dbReference type="Proteomes" id="UP001642900"/>
    </source>
</evidence>
<dbReference type="EMBL" id="JAAKZF010000001">
    <property type="protein sequence ID" value="NGO50009.1"/>
    <property type="molecule type" value="Genomic_DNA"/>
</dbReference>
<dbReference type="InterPro" id="IPR007016">
    <property type="entry name" value="O-antigen_ligase-rel_domated"/>
</dbReference>
<feature type="transmembrane region" description="Helical" evidence="5">
    <location>
        <begin position="324"/>
        <end position="345"/>
    </location>
</feature>
<dbReference type="GO" id="GO:0016020">
    <property type="term" value="C:membrane"/>
    <property type="evidence" value="ECO:0007669"/>
    <property type="project" value="UniProtKB-SubCell"/>
</dbReference>
<feature type="transmembrane region" description="Helical" evidence="5">
    <location>
        <begin position="204"/>
        <end position="223"/>
    </location>
</feature>
<gene>
    <name evidence="7" type="ORF">G6N73_02260</name>
</gene>
<feature type="transmembrane region" description="Helical" evidence="5">
    <location>
        <begin position="156"/>
        <end position="175"/>
    </location>
</feature>
<feature type="transmembrane region" description="Helical" evidence="5">
    <location>
        <begin position="230"/>
        <end position="249"/>
    </location>
</feature>
<accession>A0A6G4W5Y2</accession>
<dbReference type="PANTHER" id="PTHR37422">
    <property type="entry name" value="TEICHURONIC ACID BIOSYNTHESIS PROTEIN TUAE"/>
    <property type="match status" value="1"/>
</dbReference>
<evidence type="ECO:0000256" key="1">
    <source>
        <dbReference type="ARBA" id="ARBA00004141"/>
    </source>
</evidence>
<dbReference type="Proteomes" id="UP001642900">
    <property type="component" value="Unassembled WGS sequence"/>
</dbReference>
<keyword evidence="3 5" id="KW-1133">Transmembrane helix</keyword>
<proteinExistence type="predicted"/>
<keyword evidence="8" id="KW-1185">Reference proteome</keyword>
<evidence type="ECO:0000259" key="6">
    <source>
        <dbReference type="Pfam" id="PF04932"/>
    </source>
</evidence>
<feature type="domain" description="O-antigen ligase-related" evidence="6">
    <location>
        <begin position="187"/>
        <end position="335"/>
    </location>
</feature>
<reference evidence="7 8" key="1">
    <citation type="submission" date="2020-02" db="EMBL/GenBank/DDBJ databases">
        <title>Genome sequence of strain CCNWXJ40-4.</title>
        <authorList>
            <person name="Gao J."/>
            <person name="Sun J."/>
        </authorList>
    </citation>
    <scope>NUCLEOTIDE SEQUENCE [LARGE SCALE GENOMIC DNA]</scope>
    <source>
        <strain evidence="7 8">CCNWXJ 40-4</strain>
    </source>
</reference>
<feature type="transmembrane region" description="Helical" evidence="5">
    <location>
        <begin position="381"/>
        <end position="400"/>
    </location>
</feature>
<evidence type="ECO:0000256" key="3">
    <source>
        <dbReference type="ARBA" id="ARBA00022989"/>
    </source>
</evidence>
<dbReference type="AlphaFoldDB" id="A0A6G4W5Y2"/>
<feature type="transmembrane region" description="Helical" evidence="5">
    <location>
        <begin position="65"/>
        <end position="84"/>
    </location>
</feature>
<evidence type="ECO:0000256" key="5">
    <source>
        <dbReference type="SAM" id="Phobius"/>
    </source>
</evidence>
<sequence>MKIAKASLVSPDHNFWYGFVAIAISAFILAYSARFGQVSVLAYYALWLPLVLVDYRHSLGNYFKFYWIIAFGLFACLSVFWSAAPGVTARAGVQYFSHIVCALIAARTMNARTMTLGMLAGVCLVILYSLAFGGYHYDPLDGEYSFVGAFSSKNQLGFFASLGIYFAFACIFILGERGLARLLAFVGAALSGYALIASQSATSIIATAATLGVMIGLSLILLFAPRTRKAFLAAGIALALGVAFVGLNFGGMDLLLGAFGKDATLTGRTYLWAEGLAAAQQTPIVGVGYYGYWVQGFSEAERLWEEFYIGSRSGFHFHNTYIEVLVELGFIGLLLAGLIIVRVPVGHLRRLLDDRDDAASHVMFGIAFMLLVRSFFEVDVIHPYVIGSFLLYYAAGLLAASKSTHRRLAFSPAHPDLRLHMRHAR</sequence>
<keyword evidence="7" id="KW-0436">Ligase</keyword>